<dbReference type="Proteomes" id="UP000000600">
    <property type="component" value="Unassembled WGS sequence"/>
</dbReference>
<proteinExistence type="predicted"/>
<gene>
    <name evidence="1" type="ORF">GSPATT00004672001</name>
</gene>
<sequence length="109" mass="13013">MNCEKEQDEDLYGFLALFKDVDEIIFPIISKQLKRKKIQDCFEFLQQQENQCIVGIESQKIKNLSLPDKEFIAEKKDIKKIIEVLKKIKDHQFNNKISLLTNMKKLRRI</sequence>
<dbReference type="AlphaFoldDB" id="A0BID3"/>
<dbReference type="GeneID" id="5011482"/>
<dbReference type="EMBL" id="CT867997">
    <property type="protein sequence ID" value="CAK58300.1"/>
    <property type="molecule type" value="Genomic_DNA"/>
</dbReference>
<accession>A0BID3</accession>
<dbReference type="KEGG" id="ptm:GSPATT00004672001"/>
<name>A0BID3_PARTE</name>
<protein>
    <submittedName>
        <fullName evidence="1">Uncharacterized protein</fullName>
    </submittedName>
</protein>
<dbReference type="OMA" id="DYSMNDY"/>
<keyword evidence="2" id="KW-1185">Reference proteome</keyword>
<evidence type="ECO:0000313" key="2">
    <source>
        <dbReference type="Proteomes" id="UP000000600"/>
    </source>
</evidence>
<evidence type="ECO:0000313" key="1">
    <source>
        <dbReference type="EMBL" id="CAK58300.1"/>
    </source>
</evidence>
<dbReference type="InParanoid" id="A0BID3"/>
<dbReference type="HOGENOM" id="CLU_2189048_0_0_1"/>
<dbReference type="RefSeq" id="XP_001425698.1">
    <property type="nucleotide sequence ID" value="XM_001425661.1"/>
</dbReference>
<reference evidence="1 2" key="1">
    <citation type="journal article" date="2006" name="Nature">
        <title>Global trends of whole-genome duplications revealed by the ciliate Paramecium tetraurelia.</title>
        <authorList>
            <consortium name="Genoscope"/>
            <person name="Aury J.-M."/>
            <person name="Jaillon O."/>
            <person name="Duret L."/>
            <person name="Noel B."/>
            <person name="Jubin C."/>
            <person name="Porcel B.M."/>
            <person name="Segurens B."/>
            <person name="Daubin V."/>
            <person name="Anthouard V."/>
            <person name="Aiach N."/>
            <person name="Arnaiz O."/>
            <person name="Billaut A."/>
            <person name="Beisson J."/>
            <person name="Blanc I."/>
            <person name="Bouhouche K."/>
            <person name="Camara F."/>
            <person name="Duharcourt S."/>
            <person name="Guigo R."/>
            <person name="Gogendeau D."/>
            <person name="Katinka M."/>
            <person name="Keller A.-M."/>
            <person name="Kissmehl R."/>
            <person name="Klotz C."/>
            <person name="Koll F."/>
            <person name="Le Moue A."/>
            <person name="Lepere C."/>
            <person name="Malinsky S."/>
            <person name="Nowacki M."/>
            <person name="Nowak J.K."/>
            <person name="Plattner H."/>
            <person name="Poulain J."/>
            <person name="Ruiz F."/>
            <person name="Serrano V."/>
            <person name="Zagulski M."/>
            <person name="Dessen P."/>
            <person name="Betermier M."/>
            <person name="Weissenbach J."/>
            <person name="Scarpelli C."/>
            <person name="Schachter V."/>
            <person name="Sperling L."/>
            <person name="Meyer E."/>
            <person name="Cohen J."/>
            <person name="Wincker P."/>
        </authorList>
    </citation>
    <scope>NUCLEOTIDE SEQUENCE [LARGE SCALE GENOMIC DNA]</scope>
    <source>
        <strain evidence="1 2">Stock d4-2</strain>
    </source>
</reference>
<organism evidence="1 2">
    <name type="scientific">Paramecium tetraurelia</name>
    <dbReference type="NCBI Taxonomy" id="5888"/>
    <lineage>
        <taxon>Eukaryota</taxon>
        <taxon>Sar</taxon>
        <taxon>Alveolata</taxon>
        <taxon>Ciliophora</taxon>
        <taxon>Intramacronucleata</taxon>
        <taxon>Oligohymenophorea</taxon>
        <taxon>Peniculida</taxon>
        <taxon>Parameciidae</taxon>
        <taxon>Paramecium</taxon>
    </lineage>
</organism>